<sequence>MAERMMDMAAEIERKFLVKEGWQPQTEGMRIAQGYLSSVPERTVRVRIKGEKGFLTVKGRNEGTRRAEFEYEIPLLDAEAMLALCEQPLIEKRRFLESYGGFTWEVDVFAGANEGLVVAEIELPTEDAAFIKPHWIGAEVSGDVRYYNSSLIHHPYREWK</sequence>
<evidence type="ECO:0000259" key="2">
    <source>
        <dbReference type="PROSITE" id="PS51707"/>
    </source>
</evidence>
<protein>
    <submittedName>
        <fullName evidence="3">Adenylate cyclase</fullName>
    </submittedName>
</protein>
<evidence type="ECO:0000313" key="3">
    <source>
        <dbReference type="EMBL" id="EEX69140.1"/>
    </source>
</evidence>
<reference evidence="3" key="1">
    <citation type="submission" date="2009-09" db="EMBL/GenBank/DDBJ databases">
        <authorList>
            <person name="Weinstock G."/>
            <person name="Sodergren E."/>
            <person name="Clifton S."/>
            <person name="Fulton L."/>
            <person name="Fulton B."/>
            <person name="Courtney L."/>
            <person name="Fronick C."/>
            <person name="Harrison M."/>
            <person name="Strong C."/>
            <person name="Farmer C."/>
            <person name="Delahaunty K."/>
            <person name="Markovic C."/>
            <person name="Hall O."/>
            <person name="Minx P."/>
            <person name="Tomlinson C."/>
            <person name="Mitreva M."/>
            <person name="Nelson J."/>
            <person name="Hou S."/>
            <person name="Wollam A."/>
            <person name="Pepin K.H."/>
            <person name="Johnson M."/>
            <person name="Bhonagiri V."/>
            <person name="Nash W.E."/>
            <person name="Warren W."/>
            <person name="Chinwalla A."/>
            <person name="Mardis E.R."/>
            <person name="Wilson R.K."/>
        </authorList>
    </citation>
    <scope>NUCLEOTIDE SEQUENCE [LARGE SCALE GENOMIC DNA]</scope>
    <source>
        <strain evidence="3">DSM 20544</strain>
    </source>
</reference>
<dbReference type="SUPFAM" id="SSF55154">
    <property type="entry name" value="CYTH-like phosphatases"/>
    <property type="match status" value="1"/>
</dbReference>
<dbReference type="AlphaFoldDB" id="C9KLX6"/>
<dbReference type="Gene3D" id="2.40.320.10">
    <property type="entry name" value="Hypothetical Protein Pfu-838710-001"/>
    <property type="match status" value="1"/>
</dbReference>
<dbReference type="PATRIC" id="fig|500635.8.peg.560"/>
<dbReference type="STRING" id="500635.MITSMUL_04210"/>
<evidence type="ECO:0000256" key="1">
    <source>
        <dbReference type="PIRSR" id="PIRSR016487-1"/>
    </source>
</evidence>
<dbReference type="InterPro" id="IPR033469">
    <property type="entry name" value="CYTH-like_dom_sf"/>
</dbReference>
<dbReference type="HOGENOM" id="CLU_109545_1_0_9"/>
<dbReference type="SMART" id="SM01118">
    <property type="entry name" value="CYTH"/>
    <property type="match status" value="1"/>
</dbReference>
<gene>
    <name evidence="3" type="ORF">MITSMUL_04210</name>
</gene>
<dbReference type="InterPro" id="IPR023577">
    <property type="entry name" value="CYTH_domain"/>
</dbReference>
<evidence type="ECO:0000313" key="4">
    <source>
        <dbReference type="Proteomes" id="UP000003671"/>
    </source>
</evidence>
<dbReference type="Proteomes" id="UP000003671">
    <property type="component" value="Unassembled WGS sequence"/>
</dbReference>
<comment type="caution">
    <text evidence="3">The sequence shown here is derived from an EMBL/GenBank/DDBJ whole genome shotgun (WGS) entry which is preliminary data.</text>
</comment>
<dbReference type="eggNOG" id="COG2954">
    <property type="taxonomic scope" value="Bacteria"/>
</dbReference>
<dbReference type="PROSITE" id="PS51707">
    <property type="entry name" value="CYTH"/>
    <property type="match status" value="1"/>
</dbReference>
<dbReference type="CDD" id="cd07891">
    <property type="entry name" value="CYTH-like_CthTTM-like_1"/>
    <property type="match status" value="1"/>
</dbReference>
<name>C9KLX6_9FIRM</name>
<organism evidence="3 4">
    <name type="scientific">Mitsuokella multacida DSM 20544</name>
    <dbReference type="NCBI Taxonomy" id="500635"/>
    <lineage>
        <taxon>Bacteria</taxon>
        <taxon>Bacillati</taxon>
        <taxon>Bacillota</taxon>
        <taxon>Negativicutes</taxon>
        <taxon>Selenomonadales</taxon>
        <taxon>Selenomonadaceae</taxon>
        <taxon>Mitsuokella</taxon>
    </lineage>
</organism>
<dbReference type="EMBL" id="ABWK02000012">
    <property type="protein sequence ID" value="EEX69140.1"/>
    <property type="molecule type" value="Genomic_DNA"/>
</dbReference>
<proteinExistence type="predicted"/>
<feature type="active site" description="Proton acceptor" evidence="1">
    <location>
        <position position="35"/>
    </location>
</feature>
<feature type="domain" description="CYTH" evidence="2">
    <location>
        <begin position="9"/>
        <end position="153"/>
    </location>
</feature>
<accession>C9KLX6</accession>
<dbReference type="PIRSF" id="PIRSF016487">
    <property type="entry name" value="CYTH_UCP016487"/>
    <property type="match status" value="1"/>
</dbReference>
<dbReference type="PANTHER" id="PTHR40114">
    <property type="entry name" value="SLR0698 PROTEIN"/>
    <property type="match status" value="1"/>
</dbReference>
<dbReference type="PANTHER" id="PTHR40114:SF1">
    <property type="entry name" value="SLR0698 PROTEIN"/>
    <property type="match status" value="1"/>
</dbReference>
<keyword evidence="4" id="KW-1185">Reference proteome</keyword>
<dbReference type="Pfam" id="PF01928">
    <property type="entry name" value="CYTH"/>
    <property type="match status" value="1"/>
</dbReference>
<dbReference type="InterPro" id="IPR012042">
    <property type="entry name" value="NeuTTM/CthTTM-like"/>
</dbReference>